<name>F6G0F7_RALS8</name>
<dbReference type="Proteomes" id="UP000007953">
    <property type="component" value="Chromosome"/>
</dbReference>
<feature type="compositionally biased region" description="Basic and acidic residues" evidence="1">
    <location>
        <begin position="11"/>
        <end position="23"/>
    </location>
</feature>
<dbReference type="AlphaFoldDB" id="F6G0F7"/>
<dbReference type="HOGENOM" id="CLU_3121841_0_0_4"/>
<dbReference type="PATRIC" id="fig|1031711.3.peg.1408"/>
<proteinExistence type="predicted"/>
<evidence type="ECO:0000313" key="3">
    <source>
        <dbReference type="Proteomes" id="UP000007953"/>
    </source>
</evidence>
<feature type="region of interest" description="Disordered" evidence="1">
    <location>
        <begin position="1"/>
        <end position="50"/>
    </location>
</feature>
<dbReference type="KEGG" id="rsn:RSPO_c01439"/>
<evidence type="ECO:0000256" key="1">
    <source>
        <dbReference type="SAM" id="MobiDB-lite"/>
    </source>
</evidence>
<dbReference type="EMBL" id="CP002819">
    <property type="protein sequence ID" value="AEG68739.1"/>
    <property type="molecule type" value="Genomic_DNA"/>
</dbReference>
<gene>
    <name evidence="2" type="ordered locus">RSPO_c01439</name>
</gene>
<reference evidence="2 3" key="1">
    <citation type="journal article" date="2011" name="J. Bacteriol.">
        <title>Complete genome sequence of the plant pathogen Ralstonia solanacearum strain Po82.</title>
        <authorList>
            <person name="Xu J."/>
            <person name="Zheng H.J."/>
            <person name="Liu L."/>
            <person name="Pan Z.C."/>
            <person name="Prior P."/>
            <person name="Tang B."/>
            <person name="Xu J.S."/>
            <person name="Zhang H."/>
            <person name="Tian Q."/>
            <person name="Zhang L.Q."/>
            <person name="Feng J."/>
        </authorList>
    </citation>
    <scope>NUCLEOTIDE SEQUENCE [LARGE SCALE GENOMIC DNA]</scope>
    <source>
        <strain evidence="2 3">Po82</strain>
    </source>
</reference>
<accession>F6G0F7</accession>
<protein>
    <submittedName>
        <fullName evidence="2">Uncharacterized protein</fullName>
    </submittedName>
</protein>
<organism evidence="2 3">
    <name type="scientific">Ralstonia solanacearum (strain Po82)</name>
    <dbReference type="NCBI Taxonomy" id="1031711"/>
    <lineage>
        <taxon>Bacteria</taxon>
        <taxon>Pseudomonadati</taxon>
        <taxon>Pseudomonadota</taxon>
        <taxon>Betaproteobacteria</taxon>
        <taxon>Burkholderiales</taxon>
        <taxon>Burkholderiaceae</taxon>
        <taxon>Ralstonia</taxon>
        <taxon>Ralstonia solanacearum species complex</taxon>
    </lineage>
</organism>
<sequence>MRRTAGSRAPNRQEPRSVLRPYDEVETPLSLDGWPRRRSRGALHPEQARV</sequence>
<evidence type="ECO:0000313" key="2">
    <source>
        <dbReference type="EMBL" id="AEG68739.1"/>
    </source>
</evidence>